<proteinExistence type="predicted"/>
<dbReference type="STRING" id="1095630.A0A2J6SM68"/>
<dbReference type="PANTHER" id="PTHR40370">
    <property type="entry name" value="EXPRESSED PROTEIN"/>
    <property type="match status" value="1"/>
</dbReference>
<reference evidence="3 4" key="1">
    <citation type="submission" date="2016-04" db="EMBL/GenBank/DDBJ databases">
        <title>A degradative enzymes factory behind the ericoid mycorrhizal symbiosis.</title>
        <authorList>
            <consortium name="DOE Joint Genome Institute"/>
            <person name="Martino E."/>
            <person name="Morin E."/>
            <person name="Grelet G."/>
            <person name="Kuo A."/>
            <person name="Kohler A."/>
            <person name="Daghino S."/>
            <person name="Barry K."/>
            <person name="Choi C."/>
            <person name="Cichocki N."/>
            <person name="Clum A."/>
            <person name="Copeland A."/>
            <person name="Hainaut M."/>
            <person name="Haridas S."/>
            <person name="Labutti K."/>
            <person name="Lindquist E."/>
            <person name="Lipzen A."/>
            <person name="Khouja H.-R."/>
            <person name="Murat C."/>
            <person name="Ohm R."/>
            <person name="Olson A."/>
            <person name="Spatafora J."/>
            <person name="Veneault-Fourrey C."/>
            <person name="Henrissat B."/>
            <person name="Grigoriev I."/>
            <person name="Martin F."/>
            <person name="Perotto S."/>
        </authorList>
    </citation>
    <scope>NUCLEOTIDE SEQUENCE [LARGE SCALE GENOMIC DNA]</scope>
    <source>
        <strain evidence="3 4">E</strain>
    </source>
</reference>
<dbReference type="InterPro" id="IPR024500">
    <property type="entry name" value="DUF3074"/>
</dbReference>
<dbReference type="EMBL" id="KZ613912">
    <property type="protein sequence ID" value="PMD51866.1"/>
    <property type="molecule type" value="Genomic_DNA"/>
</dbReference>
<evidence type="ECO:0000313" key="3">
    <source>
        <dbReference type="EMBL" id="PMD51866.1"/>
    </source>
</evidence>
<evidence type="ECO:0000256" key="1">
    <source>
        <dbReference type="SAM" id="MobiDB-lite"/>
    </source>
</evidence>
<feature type="compositionally biased region" description="Polar residues" evidence="1">
    <location>
        <begin position="30"/>
        <end position="39"/>
    </location>
</feature>
<dbReference type="AlphaFoldDB" id="A0A2J6SM68"/>
<protein>
    <recommendedName>
        <fullName evidence="2">DUF3074 domain-containing protein</fullName>
    </recommendedName>
</protein>
<keyword evidence="4" id="KW-1185">Reference proteome</keyword>
<feature type="compositionally biased region" description="Pro residues" evidence="1">
    <location>
        <begin position="332"/>
        <end position="347"/>
    </location>
</feature>
<dbReference type="PANTHER" id="PTHR40370:SF1">
    <property type="entry name" value="DUF3074 DOMAIN-CONTAINING PROTEIN"/>
    <property type="match status" value="1"/>
</dbReference>
<feature type="region of interest" description="Disordered" evidence="1">
    <location>
        <begin position="22"/>
        <end position="46"/>
    </location>
</feature>
<evidence type="ECO:0000259" key="2">
    <source>
        <dbReference type="Pfam" id="PF11274"/>
    </source>
</evidence>
<organism evidence="3 4">
    <name type="scientific">Hyaloscypha bicolor E</name>
    <dbReference type="NCBI Taxonomy" id="1095630"/>
    <lineage>
        <taxon>Eukaryota</taxon>
        <taxon>Fungi</taxon>
        <taxon>Dikarya</taxon>
        <taxon>Ascomycota</taxon>
        <taxon>Pezizomycotina</taxon>
        <taxon>Leotiomycetes</taxon>
        <taxon>Helotiales</taxon>
        <taxon>Hyaloscyphaceae</taxon>
        <taxon>Hyaloscypha</taxon>
        <taxon>Hyaloscypha bicolor</taxon>
    </lineage>
</organism>
<feature type="region of interest" description="Disordered" evidence="1">
    <location>
        <begin position="317"/>
        <end position="372"/>
    </location>
</feature>
<dbReference type="OrthoDB" id="6423603at2759"/>
<dbReference type="Proteomes" id="UP000235371">
    <property type="component" value="Unassembled WGS sequence"/>
</dbReference>
<evidence type="ECO:0000313" key="4">
    <source>
        <dbReference type="Proteomes" id="UP000235371"/>
    </source>
</evidence>
<gene>
    <name evidence="3" type="ORF">K444DRAFT_602451</name>
</gene>
<dbReference type="RefSeq" id="XP_024728770.1">
    <property type="nucleotide sequence ID" value="XM_024878724.1"/>
</dbReference>
<dbReference type="GeneID" id="36586801"/>
<accession>A0A2J6SM68</accession>
<sequence>MTGSKFVLGPWVRLEGISINQLPSAGKGVQPSNPASSTEKFSDGSGATAAPTLKAFITSVLSESIPFVDGVAPKSGGASEWKVKGSPKKFPNSEAPVHLYEKTVSGKDLDKVEGMSQYSADRKDETWFCRRSCHRNSTEERTASWAEFVHSFKEHHAQSEEAFTPTVIGAREAMRWDASGIDVQVHGGHWTNITVAVEEMKHKIDPKPLKNRTFPVVQVAAMLEGNEEFLVVSIPLNDFDKSPYAEFARDKSLVTAAYTSIERIRVLPSNGDVEWIMATASDAGGVLPQWMQNLAVPGAIAKDVELFLSWIPRQRGESIPAPSSKSEGPEKSLPPAPASSNDAPPPISKTEFNPGITRRESSNKELPAAPPQ</sequence>
<dbReference type="InParanoid" id="A0A2J6SM68"/>
<dbReference type="SUPFAM" id="SSF55961">
    <property type="entry name" value="Bet v1-like"/>
    <property type="match status" value="1"/>
</dbReference>
<dbReference type="Pfam" id="PF11274">
    <property type="entry name" value="DUF3074"/>
    <property type="match status" value="1"/>
</dbReference>
<name>A0A2J6SM68_9HELO</name>
<feature type="domain" description="DUF3074" evidence="2">
    <location>
        <begin position="127"/>
        <end position="311"/>
    </location>
</feature>